<protein>
    <submittedName>
        <fullName evidence="1">LysR family transcriptional regulator</fullName>
    </submittedName>
</protein>
<proteinExistence type="predicted"/>
<reference evidence="1 2" key="1">
    <citation type="submission" date="2019-12" db="EMBL/GenBank/DDBJ databases">
        <title>Rhizobium genotypes associated with high levels of biological nitrogen fixation by grain legumes in a temperate-maritime cropping system.</title>
        <authorList>
            <person name="Maluk M."/>
            <person name="Francesc Ferrando Molina F."/>
            <person name="Lopez Del Egido L."/>
            <person name="Lafos M."/>
            <person name="Langarica-Fuentes A."/>
            <person name="Gebre Yohannes G."/>
            <person name="Young M.W."/>
            <person name="Martin P."/>
            <person name="Gantlett R."/>
            <person name="Kenicer G."/>
            <person name="Hawes C."/>
            <person name="Begg G.S."/>
            <person name="Quilliam R.S."/>
            <person name="Squire G.R."/>
            <person name="Poole P.S."/>
            <person name="Young P.W."/>
            <person name="Iannetta P.M."/>
            <person name="James E.K."/>
        </authorList>
    </citation>
    <scope>NUCLEOTIDE SEQUENCE [LARGE SCALE GENOMIC DNA]</scope>
    <source>
        <strain evidence="1 2">JHI2449</strain>
    </source>
</reference>
<dbReference type="Proteomes" id="UP000468864">
    <property type="component" value="Unassembled WGS sequence"/>
</dbReference>
<evidence type="ECO:0000313" key="1">
    <source>
        <dbReference type="EMBL" id="NEH96161.1"/>
    </source>
</evidence>
<gene>
    <name evidence="1" type="ORF">GR206_35310</name>
</gene>
<organism evidence="1 2">
    <name type="scientific">Rhizobium laguerreae</name>
    <dbReference type="NCBI Taxonomy" id="1076926"/>
    <lineage>
        <taxon>Bacteria</taxon>
        <taxon>Pseudomonadati</taxon>
        <taxon>Pseudomonadota</taxon>
        <taxon>Alphaproteobacteria</taxon>
        <taxon>Hyphomicrobiales</taxon>
        <taxon>Rhizobiaceae</taxon>
        <taxon>Rhizobium/Agrobacterium group</taxon>
        <taxon>Rhizobium</taxon>
    </lineage>
</organism>
<feature type="non-terminal residue" evidence="1">
    <location>
        <position position="1"/>
    </location>
</feature>
<name>A0A6N9ZS69_9HYPH</name>
<comment type="caution">
    <text evidence="1">The sequence shown here is derived from an EMBL/GenBank/DDBJ whole genome shotgun (WGS) entry which is preliminary data.</text>
</comment>
<dbReference type="EMBL" id="WUEP01000156">
    <property type="protein sequence ID" value="NEH96161.1"/>
    <property type="molecule type" value="Genomic_DNA"/>
</dbReference>
<dbReference type="AlphaFoldDB" id="A0A6N9ZS69"/>
<sequence>YRSWCLVQARAKRLSPVAHAFLAFVRGERAQIIGLVERFDGKPPALPASN</sequence>
<accession>A0A6N9ZS69</accession>
<evidence type="ECO:0000313" key="2">
    <source>
        <dbReference type="Proteomes" id="UP000468864"/>
    </source>
</evidence>